<gene>
    <name evidence="1" type="ORF">PoB_001728600</name>
</gene>
<accession>A0AAV3Z4I9</accession>
<dbReference type="AlphaFoldDB" id="A0AAV3Z4I9"/>
<sequence length="96" mass="11045">MLVHCWYTVSLTVHHFRYGSSLLVSSTVTGFCIKVGFFPTSCREKLPTRHLLHPGHSKYFSILLAWLFLYRDGAWQTESCLGPRSLETFKCCEGRT</sequence>
<protein>
    <recommendedName>
        <fullName evidence="3">Secreted protein</fullName>
    </recommendedName>
</protein>
<dbReference type="EMBL" id="BLXT01002061">
    <property type="protein sequence ID" value="GFN90780.1"/>
    <property type="molecule type" value="Genomic_DNA"/>
</dbReference>
<organism evidence="1 2">
    <name type="scientific">Plakobranchus ocellatus</name>
    <dbReference type="NCBI Taxonomy" id="259542"/>
    <lineage>
        <taxon>Eukaryota</taxon>
        <taxon>Metazoa</taxon>
        <taxon>Spiralia</taxon>
        <taxon>Lophotrochozoa</taxon>
        <taxon>Mollusca</taxon>
        <taxon>Gastropoda</taxon>
        <taxon>Heterobranchia</taxon>
        <taxon>Euthyneura</taxon>
        <taxon>Panpulmonata</taxon>
        <taxon>Sacoglossa</taxon>
        <taxon>Placobranchoidea</taxon>
        <taxon>Plakobranchidae</taxon>
        <taxon>Plakobranchus</taxon>
    </lineage>
</organism>
<name>A0AAV3Z4I9_9GAST</name>
<evidence type="ECO:0000313" key="2">
    <source>
        <dbReference type="Proteomes" id="UP000735302"/>
    </source>
</evidence>
<proteinExistence type="predicted"/>
<comment type="caution">
    <text evidence="1">The sequence shown here is derived from an EMBL/GenBank/DDBJ whole genome shotgun (WGS) entry which is preliminary data.</text>
</comment>
<reference evidence="1 2" key="1">
    <citation type="journal article" date="2021" name="Elife">
        <title>Chloroplast acquisition without the gene transfer in kleptoplastic sea slugs, Plakobranchus ocellatus.</title>
        <authorList>
            <person name="Maeda T."/>
            <person name="Takahashi S."/>
            <person name="Yoshida T."/>
            <person name="Shimamura S."/>
            <person name="Takaki Y."/>
            <person name="Nagai Y."/>
            <person name="Toyoda A."/>
            <person name="Suzuki Y."/>
            <person name="Arimoto A."/>
            <person name="Ishii H."/>
            <person name="Satoh N."/>
            <person name="Nishiyama T."/>
            <person name="Hasebe M."/>
            <person name="Maruyama T."/>
            <person name="Minagawa J."/>
            <person name="Obokata J."/>
            <person name="Shigenobu S."/>
        </authorList>
    </citation>
    <scope>NUCLEOTIDE SEQUENCE [LARGE SCALE GENOMIC DNA]</scope>
</reference>
<evidence type="ECO:0008006" key="3">
    <source>
        <dbReference type="Google" id="ProtNLM"/>
    </source>
</evidence>
<keyword evidence="2" id="KW-1185">Reference proteome</keyword>
<evidence type="ECO:0000313" key="1">
    <source>
        <dbReference type="EMBL" id="GFN90780.1"/>
    </source>
</evidence>
<dbReference type="Proteomes" id="UP000735302">
    <property type="component" value="Unassembled WGS sequence"/>
</dbReference>